<sequence length="62" mass="6969">MPIMCDRERKHRARIKRAGLASPKGTAIESPLRHSLLPRRPGAATEIVLGTRPVQAFRRILD</sequence>
<proteinExistence type="predicted"/>
<protein>
    <submittedName>
        <fullName evidence="1">Uncharacterized protein</fullName>
    </submittedName>
</protein>
<evidence type="ECO:0000313" key="1">
    <source>
        <dbReference type="EMBL" id="GGN98963.1"/>
    </source>
</evidence>
<name>A0A8H9GTK0_9ACTN</name>
<comment type="caution">
    <text evidence="1">The sequence shown here is derived from an EMBL/GenBank/DDBJ whole genome shotgun (WGS) entry which is preliminary data.</text>
</comment>
<keyword evidence="2" id="KW-1185">Reference proteome</keyword>
<accession>A0A8H9GTK0</accession>
<reference evidence="1" key="1">
    <citation type="journal article" date="2014" name="Int. J. Syst. Evol. Microbiol.">
        <title>Complete genome sequence of Corynebacterium casei LMG S-19264T (=DSM 44701T), isolated from a smear-ripened cheese.</title>
        <authorList>
            <consortium name="US DOE Joint Genome Institute (JGI-PGF)"/>
            <person name="Walter F."/>
            <person name="Albersmeier A."/>
            <person name="Kalinowski J."/>
            <person name="Ruckert C."/>
        </authorList>
    </citation>
    <scope>NUCLEOTIDE SEQUENCE</scope>
    <source>
        <strain evidence="1">CGMCC 4.7138</strain>
    </source>
</reference>
<dbReference type="Proteomes" id="UP000653480">
    <property type="component" value="Unassembled WGS sequence"/>
</dbReference>
<reference evidence="1" key="2">
    <citation type="submission" date="2020-09" db="EMBL/GenBank/DDBJ databases">
        <authorList>
            <person name="Sun Q."/>
            <person name="Zhou Y."/>
        </authorList>
    </citation>
    <scope>NUCLEOTIDE SEQUENCE</scope>
    <source>
        <strain evidence="1">CGMCC 4.7138</strain>
    </source>
</reference>
<gene>
    <name evidence="1" type="ORF">GCM10011574_04080</name>
</gene>
<dbReference type="EMBL" id="BMMN01000001">
    <property type="protein sequence ID" value="GGN98963.1"/>
    <property type="molecule type" value="Genomic_DNA"/>
</dbReference>
<organism evidence="1 2">
    <name type="scientific">Microbispora bryophytorum</name>
    <dbReference type="NCBI Taxonomy" id="1460882"/>
    <lineage>
        <taxon>Bacteria</taxon>
        <taxon>Bacillati</taxon>
        <taxon>Actinomycetota</taxon>
        <taxon>Actinomycetes</taxon>
        <taxon>Streptosporangiales</taxon>
        <taxon>Streptosporangiaceae</taxon>
        <taxon>Microbispora</taxon>
    </lineage>
</organism>
<dbReference type="AlphaFoldDB" id="A0A8H9GTK0"/>
<evidence type="ECO:0000313" key="2">
    <source>
        <dbReference type="Proteomes" id="UP000653480"/>
    </source>
</evidence>